<dbReference type="AlphaFoldDB" id="H3GL63"/>
<dbReference type="Gene3D" id="2.170.270.10">
    <property type="entry name" value="SET domain"/>
    <property type="match status" value="1"/>
</dbReference>
<dbReference type="SUPFAM" id="SSF82199">
    <property type="entry name" value="SET domain"/>
    <property type="match status" value="1"/>
</dbReference>
<dbReference type="Pfam" id="PF20681">
    <property type="entry name" value="DUF6818"/>
    <property type="match status" value="1"/>
</dbReference>
<feature type="region of interest" description="Disordered" evidence="1">
    <location>
        <begin position="419"/>
        <end position="448"/>
    </location>
</feature>
<protein>
    <recommendedName>
        <fullName evidence="2">DUF6818 domain-containing protein</fullName>
    </recommendedName>
</protein>
<feature type="region of interest" description="Disordered" evidence="1">
    <location>
        <begin position="560"/>
        <end position="611"/>
    </location>
</feature>
<feature type="compositionally biased region" description="Polar residues" evidence="1">
    <location>
        <begin position="367"/>
        <end position="378"/>
    </location>
</feature>
<dbReference type="EnsemblProtists" id="Phyra77081">
    <property type="protein sequence ID" value="Phyra77081"/>
    <property type="gene ID" value="Phyra77081"/>
</dbReference>
<feature type="region of interest" description="Disordered" evidence="1">
    <location>
        <begin position="37"/>
        <end position="90"/>
    </location>
</feature>
<dbReference type="InterPro" id="IPR046341">
    <property type="entry name" value="SET_dom_sf"/>
</dbReference>
<dbReference type="Proteomes" id="UP000005238">
    <property type="component" value="Unassembled WGS sequence"/>
</dbReference>
<feature type="domain" description="DUF6818" evidence="2">
    <location>
        <begin position="259"/>
        <end position="331"/>
    </location>
</feature>
<dbReference type="InterPro" id="IPR049203">
    <property type="entry name" value="DUF6818"/>
</dbReference>
<dbReference type="PANTHER" id="PTHR34409:SF1">
    <property type="entry name" value="MYB-LIKE DOMAIN-CONTAINING PROTEIN"/>
    <property type="match status" value="1"/>
</dbReference>
<proteinExistence type="predicted"/>
<name>H3GL63_PHYRM</name>
<organism evidence="3 4">
    <name type="scientific">Phytophthora ramorum</name>
    <name type="common">Sudden oak death agent</name>
    <dbReference type="NCBI Taxonomy" id="164328"/>
    <lineage>
        <taxon>Eukaryota</taxon>
        <taxon>Sar</taxon>
        <taxon>Stramenopiles</taxon>
        <taxon>Oomycota</taxon>
        <taxon>Peronosporomycetes</taxon>
        <taxon>Peronosporales</taxon>
        <taxon>Peronosporaceae</taxon>
        <taxon>Phytophthora</taxon>
    </lineage>
</organism>
<reference evidence="4" key="1">
    <citation type="journal article" date="2006" name="Science">
        <title>Phytophthora genome sequences uncover evolutionary origins and mechanisms of pathogenesis.</title>
        <authorList>
            <person name="Tyler B.M."/>
            <person name="Tripathy S."/>
            <person name="Zhang X."/>
            <person name="Dehal P."/>
            <person name="Jiang R.H."/>
            <person name="Aerts A."/>
            <person name="Arredondo F.D."/>
            <person name="Baxter L."/>
            <person name="Bensasson D."/>
            <person name="Beynon J.L."/>
            <person name="Chapman J."/>
            <person name="Damasceno C.M."/>
            <person name="Dorrance A.E."/>
            <person name="Dou D."/>
            <person name="Dickerman A.W."/>
            <person name="Dubchak I.L."/>
            <person name="Garbelotto M."/>
            <person name="Gijzen M."/>
            <person name="Gordon S.G."/>
            <person name="Govers F."/>
            <person name="Grunwald N.J."/>
            <person name="Huang W."/>
            <person name="Ivors K.L."/>
            <person name="Jones R.W."/>
            <person name="Kamoun S."/>
            <person name="Krampis K."/>
            <person name="Lamour K.H."/>
            <person name="Lee M.K."/>
            <person name="McDonald W.H."/>
            <person name="Medina M."/>
            <person name="Meijer H.J."/>
            <person name="Nordberg E.K."/>
            <person name="Maclean D.J."/>
            <person name="Ospina-Giraldo M.D."/>
            <person name="Morris P.F."/>
            <person name="Phuntumart V."/>
            <person name="Putnam N.H."/>
            <person name="Rash S."/>
            <person name="Rose J.K."/>
            <person name="Sakihama Y."/>
            <person name="Salamov A.A."/>
            <person name="Savidor A."/>
            <person name="Scheuring C.F."/>
            <person name="Smith B.M."/>
            <person name="Sobral B.W."/>
            <person name="Terry A."/>
            <person name="Torto-Alalibo T.A."/>
            <person name="Win J."/>
            <person name="Xu Z."/>
            <person name="Zhang H."/>
            <person name="Grigoriev I.V."/>
            <person name="Rokhsar D.S."/>
            <person name="Boore J.L."/>
        </authorList>
    </citation>
    <scope>NUCLEOTIDE SEQUENCE [LARGE SCALE GENOMIC DNA]</scope>
    <source>
        <strain evidence="4">Pr102</strain>
    </source>
</reference>
<evidence type="ECO:0000256" key="1">
    <source>
        <dbReference type="SAM" id="MobiDB-lite"/>
    </source>
</evidence>
<keyword evidence="4" id="KW-1185">Reference proteome</keyword>
<feature type="region of interest" description="Disordered" evidence="1">
    <location>
        <begin position="467"/>
        <end position="509"/>
    </location>
</feature>
<evidence type="ECO:0000313" key="3">
    <source>
        <dbReference type="EnsemblProtists" id="Phyra77081"/>
    </source>
</evidence>
<dbReference type="STRING" id="164328.H3GL63"/>
<reference evidence="3" key="2">
    <citation type="submission" date="2015-06" db="UniProtKB">
        <authorList>
            <consortium name="EnsemblProtists"/>
        </authorList>
    </citation>
    <scope>IDENTIFICATION</scope>
    <source>
        <strain evidence="3">Pr102</strain>
    </source>
</reference>
<dbReference type="PANTHER" id="PTHR34409">
    <property type="entry name" value="SET DOMAIN-CONTAINING PROTEIN"/>
    <property type="match status" value="1"/>
</dbReference>
<feature type="region of interest" description="Disordered" evidence="1">
    <location>
        <begin position="361"/>
        <end position="387"/>
    </location>
</feature>
<dbReference type="HOGENOM" id="CLU_015726_0_0_1"/>
<accession>H3GL63</accession>
<feature type="compositionally biased region" description="Basic and acidic residues" evidence="1">
    <location>
        <begin position="66"/>
        <end position="76"/>
    </location>
</feature>
<evidence type="ECO:0000313" key="4">
    <source>
        <dbReference type="Proteomes" id="UP000005238"/>
    </source>
</evidence>
<dbReference type="InParanoid" id="H3GL63"/>
<dbReference type="EMBL" id="DS566019">
    <property type="status" value="NOT_ANNOTATED_CDS"/>
    <property type="molecule type" value="Genomic_DNA"/>
</dbReference>
<sequence length="628" mass="69320">MRHRPAAKLARGGELFAQLHHVVACAVGYATTSSTAAGAVTTSLRTRRERRQPRREDAAPYARHRAPTEQAERRADNPAGRSSTAPVAGDEQYNPMGIVFPTVAHFGWCACVSPCRTETCRNALMNVYCNISCCPYDGLCGNGLVESTKLCMMRNARKSSLCVVAAEDIDAGEVLGQYLGEMDLVRPYVRDQPRNRGYRLVMKMRPASPVYPVRVVINAEFMGGMMSRGGGGMVKLTGGLNYKMAEITRLLKLVEEYLPLGKDEWERLSVAYKTSRSRTLRRKFKALYSTRKQTGAAEMPPHIEKAKWAKQAIDDKANVVKMNDAADEDQDDNEGKDERYVEPDFSFELYFNEEDDRSDTVLLGSDQAGSTNSGSDETCSGERSETAVSNAGISLSTLLPSKPSDAFDLQLGDEDLEAFATPKPAPLPAAPAPRQLRSAGLQKPRATANSRVNVAVAAATFKANKLPAAGGYEPGTRDGEGSLPPQNPSNVDSKRSRDAGVNEEDEASFAKAKRLRVLKSTTALKKKLTDLKSASSNIGTSTSTFKMMLLFRVESERKSEARRVEEELRRRDEAAAKDARLQAEKLEAEERRRQDKLEADERLRRDKEDARARTQEMIMLIGAIFKKE</sequence>
<evidence type="ECO:0000259" key="2">
    <source>
        <dbReference type="Pfam" id="PF20681"/>
    </source>
</evidence>